<dbReference type="PANTHER" id="PTHR11178">
    <property type="entry name" value="IRON-SULFUR CLUSTER SCAFFOLD PROTEIN NFU-RELATED"/>
    <property type="match status" value="1"/>
</dbReference>
<dbReference type="InterPro" id="IPR001075">
    <property type="entry name" value="NIF_FeS_clus_asmbl_NifU_C"/>
</dbReference>
<dbReference type="Gene3D" id="3.30.300.130">
    <property type="entry name" value="Fe-S cluster assembly (FSCA)"/>
    <property type="match status" value="1"/>
</dbReference>
<dbReference type="STRING" id="189425.PGRAT_15425"/>
<evidence type="ECO:0000256" key="1">
    <source>
        <dbReference type="ARBA" id="ARBA00006420"/>
    </source>
</evidence>
<dbReference type="eggNOG" id="COG0694">
    <property type="taxonomic scope" value="Bacteria"/>
</dbReference>
<dbReference type="Pfam" id="PF01106">
    <property type="entry name" value="NifU"/>
    <property type="match status" value="1"/>
</dbReference>
<feature type="domain" description="NIF system FeS cluster assembly NifU C-terminal" evidence="3">
    <location>
        <begin position="11"/>
        <end position="76"/>
    </location>
</feature>
<dbReference type="InterPro" id="IPR034904">
    <property type="entry name" value="FSCA_dom_sf"/>
</dbReference>
<dbReference type="AlphaFoldDB" id="A0A089M502"/>
<keyword evidence="5" id="KW-1185">Reference proteome</keyword>
<evidence type="ECO:0000259" key="3">
    <source>
        <dbReference type="Pfam" id="PF01106"/>
    </source>
</evidence>
<dbReference type="PANTHER" id="PTHR11178:SF25">
    <property type="entry name" value="NIFU-LIKE PROTEIN 3, CHLOROPLASTIC"/>
    <property type="match status" value="1"/>
</dbReference>
<evidence type="ECO:0000256" key="2">
    <source>
        <dbReference type="ARBA" id="ARBA00049958"/>
    </source>
</evidence>
<evidence type="ECO:0000313" key="4">
    <source>
        <dbReference type="EMBL" id="AIQ68856.1"/>
    </source>
</evidence>
<dbReference type="SUPFAM" id="SSF117916">
    <property type="entry name" value="Fe-S cluster assembly (FSCA) domain-like"/>
    <property type="match status" value="1"/>
</dbReference>
<sequence length="79" mass="8751">MEENSILFDEVSEVLLKLRPFLLRDGGDAELVEVEHGVAKLRFLGACHGCPSATITLKAAIERAILEEIDDIKEVVQVF</sequence>
<dbReference type="Proteomes" id="UP000029500">
    <property type="component" value="Chromosome"/>
</dbReference>
<evidence type="ECO:0000313" key="5">
    <source>
        <dbReference type="Proteomes" id="UP000029500"/>
    </source>
</evidence>
<dbReference type="GO" id="GO:0016226">
    <property type="term" value="P:iron-sulfur cluster assembly"/>
    <property type="evidence" value="ECO:0007669"/>
    <property type="project" value="InterPro"/>
</dbReference>
<protein>
    <submittedName>
        <fullName evidence="4">Nitrogen fixation protein NifU</fullName>
    </submittedName>
</protein>
<dbReference type="HOGENOM" id="CLU_060555_4_3_9"/>
<dbReference type="KEGG" id="pgm:PGRAT_15425"/>
<dbReference type="GO" id="GO:0005506">
    <property type="term" value="F:iron ion binding"/>
    <property type="evidence" value="ECO:0007669"/>
    <property type="project" value="InterPro"/>
</dbReference>
<dbReference type="RefSeq" id="WP_025704382.1">
    <property type="nucleotide sequence ID" value="NZ_CP009287.1"/>
</dbReference>
<dbReference type="GO" id="GO:0051536">
    <property type="term" value="F:iron-sulfur cluster binding"/>
    <property type="evidence" value="ECO:0007669"/>
    <property type="project" value="InterPro"/>
</dbReference>
<dbReference type="EMBL" id="CP009287">
    <property type="protein sequence ID" value="AIQ68856.1"/>
    <property type="molecule type" value="Genomic_DNA"/>
</dbReference>
<name>A0A089M502_9BACL</name>
<accession>A0A089M502</accession>
<comment type="similarity">
    <text evidence="1">Belongs to the NifU family.</text>
</comment>
<organism evidence="4 5">
    <name type="scientific">Paenibacillus graminis</name>
    <dbReference type="NCBI Taxonomy" id="189425"/>
    <lineage>
        <taxon>Bacteria</taxon>
        <taxon>Bacillati</taxon>
        <taxon>Bacillota</taxon>
        <taxon>Bacilli</taxon>
        <taxon>Bacillales</taxon>
        <taxon>Paenibacillaceae</taxon>
        <taxon>Paenibacillus</taxon>
    </lineage>
</organism>
<proteinExistence type="inferred from homology"/>
<gene>
    <name evidence="4" type="ORF">PGRAT_15425</name>
</gene>
<dbReference type="OrthoDB" id="9796965at2"/>
<reference evidence="4 5" key="1">
    <citation type="submission" date="2014-08" db="EMBL/GenBank/DDBJ databases">
        <title>Comparative genomics of the Paenibacillus odorifer group.</title>
        <authorList>
            <person name="den Bakker H.C."/>
            <person name="Tsai Y.-C."/>
            <person name="Martin N."/>
            <person name="Korlach J."/>
            <person name="Wiedmann M."/>
        </authorList>
    </citation>
    <scope>NUCLEOTIDE SEQUENCE [LARGE SCALE GENOMIC DNA]</scope>
    <source>
        <strain evidence="4 5">DSM 15220</strain>
    </source>
</reference>
<comment type="function">
    <text evidence="2">May be involved in the formation or repair of [Fe-S] clusters present in iron-sulfur proteins.</text>
</comment>